<keyword evidence="11" id="KW-0732">Signal</keyword>
<dbReference type="PRINTS" id="PR00092">
    <property type="entry name" value="TYROSINASE"/>
</dbReference>
<feature type="region of interest" description="Disordered" evidence="10">
    <location>
        <begin position="2653"/>
        <end position="2677"/>
    </location>
</feature>
<evidence type="ECO:0000256" key="11">
    <source>
        <dbReference type="SAM" id="SignalP"/>
    </source>
</evidence>
<evidence type="ECO:0000256" key="1">
    <source>
        <dbReference type="ARBA" id="ARBA00002958"/>
    </source>
</evidence>
<evidence type="ECO:0000259" key="12">
    <source>
        <dbReference type="PROSITE" id="PS00497"/>
    </source>
</evidence>
<evidence type="ECO:0000256" key="4">
    <source>
        <dbReference type="ARBA" id="ARBA00022621"/>
    </source>
</evidence>
<keyword evidence="7" id="KW-0186">Copper</keyword>
<dbReference type="SUPFAM" id="SSF81277">
    <property type="entry name" value="C-terminal domain of mollusc hemocyanin"/>
    <property type="match status" value="8"/>
</dbReference>
<feature type="domain" description="Tyrosinase copper-binding" evidence="13">
    <location>
        <begin position="660"/>
        <end position="671"/>
    </location>
</feature>
<feature type="domain" description="Tyrosinase copper-binding" evidence="13">
    <location>
        <begin position="2321"/>
        <end position="2332"/>
    </location>
</feature>
<evidence type="ECO:0000256" key="8">
    <source>
        <dbReference type="ARBA" id="ARBA00023157"/>
    </source>
</evidence>
<keyword evidence="5" id="KW-0479">Metal-binding</keyword>
<keyword evidence="4" id="KW-0561">Oxygen transport</keyword>
<comment type="similarity">
    <text evidence="2">Belongs to the tyrosinase family. Hemocyanin subfamily.</text>
</comment>
<evidence type="ECO:0000313" key="14">
    <source>
        <dbReference type="EMBL" id="DAD54775.1"/>
    </source>
</evidence>
<feature type="domain" description="Tyrosinase copper-binding" evidence="12">
    <location>
        <begin position="3010"/>
        <end position="3027"/>
    </location>
</feature>
<sequence>MTSPRVTGTLLFCLAYLCFATGSLLRKNVDTLTEQEILRFQNTLLELEKDNSDHGFQALGAFHGEPSGCQTKEGSAIACCVHGEATFPMWHRAYTAQFEQLLVEKGLANLGVPYWDWTRELTHLPELVRHQIFKDPNGGVGQRNAWFSAEIHHGDVDEHTARAVDERLFEHPQDGGKTRLFNMILDALEQDDYCQFEAQFEVAHNHIHYLVGGRHHYSMSTLEYSSYDPIFFLHHSNVDRLFVIWQEMQKRRGKPYDHADCSVELFNKPMEPFKRDSNPVELTRTFSKPRDLFSHLQLGYTYDDLELGGMSLEELHAYLQQRHGRDRTFATFALHGLGFSANVRVKVCDVHNDGERQGDAASQAEEDHCEFSGDFFILGGANEMPWEFTVPYYFDVTEAVHKLKLGPGGHYGVKADVYSVNGTLLGAHVLGSRPYLSHRPAEGYHDPEIHPDLKKTTLVRKDVETLTDEEVYYLRQAMAKFQNDTSIDGFQAVAEFHGLPPKCPHPDAAVRYACCIHGMATFPHWHRLFVTEVEDELKSRGLEFGIPYWDWTRPNTHVPALAAEETYEDPHTHHQVHNPFHDALVAFLKKKTTRDVQADLTETPAFGDHTALFDGMLLAFEQTDFCDFEVQFEVVHNAIHFLVGGFDPYTMATLHYSAYDPIFYLHHSNVDRLWAIWQKLQMRRGKLYKAHCAGSLTQELMMPFGFPPPYHNDPKTHDNARPSQIYDYESVLDYTYDSLQFGGMTIAQLDHYLEERKTHDRTFVGIMLHNIGISAWATLAIEMKNGEEYTVGKVAVLGGEKEMPWHFDRTFKVEITEALHKLGYRYDDEYDVKLHIKDVTGKEWPEDTFSHHTIIHVPASTHLEEDHKEEDHVRNDVDTLTKEQIQNMREALATLKQDHSPGGFDHLAAFHGQPNWCPSMQAEHKVACCPHGMPVFPHWHRLLTVQAENALIAHGMHSGLPYWDWTLPMTALPKFVADATYENPKTHHTEPNPWFSGEVDGHNTSRMVRDDLFEQPEFDKMTRIAEKVMLAFEQDNFCDFEIQYEIAHNHIHALVGGNKLYSMASLRYTAFDPLFFLHHSNTDRIWAIWQTLQKMRGKPYNSANCAIAELRKPLQPFAQTSVTNPDPVTRDHSVPFDVFKYHENFHYRFDNMQFNGMSPPQLLRETVRRKGLDRVFAGFMLHGIQKSALVVFEICKPDGTCKEAGEFYLLGDEFEMPWEYDRLFKYDITEQLEKFDLEPMDRYDIQYTVSDLNGQNLGDDLFGNATIVYTPGLGHMKGHEEDYRAEVRASSHVRRNLKSLTTGECESLRSALHDMEEDGSFEAIAQFHGSPGLCDHKGKQVGCCVHGAPTFPHWHRLFVEQVENALLDHGSAVSVPYWDWTEDFDHLPKLLAMPTYYNSRMHSKDVNPFFRWKVSGTDEYTTRDVRFDLFNAEYFLDNILLALEQTSYCDFEVQFEVSHNAIHSFLGGRGKVSMSTLDYSAFDPIFFLHHANMDRIWAIWQALQKHRDLPFDETDCAVNLMSKPLHPFDNKDINHFGLTYKHSRPADVWDYSRHLDYHYDNLQLHGWSIAQLDEVLKKQRSRDRMFAGFLLHNIGTSAVVEIDVCVDTGDGGRSCHHPAGKFSILGGEYEMPFTFDRLYKHDITDAIRKLGLRLDSAADFDLEVKIHSYNGSYIDASLLHPPSIIFQPGEGKTQDDEGHPISDLVRKSVWTLSPAERRSLVLAMKSLQADSSADGFQSLASFHAQPPLCPYPEATKRFACCVHGMATFPAWHRLYTVQFEDALRRHGALVGIPYWDTVVPQSELPPFFNDEVWDDPLFHANFPNPWQGAEIEFNHHKVARDFDMDQLAKKGPKGYDTWSWKQYIFALEQEDYCDFEVQFEIAHNAIHAWVGGKEEYSMGHLHYASYDPIFILHHSNTDRIFALWQKLQKFRGHDPNNVNCALELMREPLKPFSFGSPYNLNDNTREHSKPEETLDYHTHFHYDYDSLELQGMDVHRLQDYINQQKEEDRVFAGFLLQGIGTSAHVAFSVCKDGGECTSAGFFDVLGGALETPWRFDRLYKYEISDVLKEKGLEVRDAFHIELTITASNGTALPSSLIPEPSVIYAPKSHDTELHEVAPNRVRHDLADLTDRDIKNLKSAIRDLQNDISKDGYQHIATFHGAPALCPDPNAPTHACCLHGNPTFPHWHRLYAVEMEDALIRHGSGVALPYWDWMKPITELPELFTSESYYDPWRDEVVPNPFVRAYIKAANGYTVRDPRPALKKLSHDGKHSILFDEVLLALEQTDYCDFEVQFEVTHNAIHYLVGGRHLYSLSSLEYSSYDPIFFVHHSFVDKIWAVWQELQKRRGLTYDRADCAVNFMQHKMHPFDWDDLNPDVRTREHAHPQTVFDYEDLGYHYDDFKLGGNTLEELEEMIHEKKSHPRVFAGFHLHNIGTSADVVFHICTTESRCTRAGGLFILGGALEMPWAFDRLYKYDITEDLHDLGIEPEDVFNVQAPFHLKYEIHAVNGSTLAPSTISAPTLIFKPAEGASVDQTSYSIAGVGVRKDINTLTAAEMKNLRDALRRVQAGTGRLTYDFIAGAHGYPAACKMGEYDVACCQHGMASFPGWHRVFTRQMEVALSWEGAKVGIPYWDWTEAFTELPTLVSEDHDNPFHHGHVPGKAENITTTRAPRPQLFKDPEHGEESFFYRQALLAFEQRDFCDFEVQFEVLHNAIHSWIGGTSPYGMSTLEYAAYDPLFFIHHSNVDRQFAIWQELQKHRGLDYNTANCHIQDLRKPLEPFNRAGNPVLVTRAHSRAIDAFNYDQYGYQYDHLRFHGLSVQELEEKLHERAEQDRVFLNFMLRGIKMSADVEFDLCNAQGTCNFAGTFAILGGPLEMPWNFDRVFKYDVTKIFRQMRLRPDSNYTIPIRIRAVNGMQLDPDLLEPPSVTFAPGKKSGSGRAVVYEEPTPSETQDLTRHDLSSLSMAQISNLEDALYKLQNDHGPNGFEAIASYHGAPGLCPENATEHYSCCQHGMPAFPHWHRLLTVQFEHALKEKGAMVGVPYWDWTRPAKGMPTLFTDNSAINPFYTYLMSFNNHHIERKVHEDLFSHSAEGDPESLFHQALELLEETNYCDFEVQYEMLHNAVHELVGGPHKYSMSTLEYSAFDPFFMVHHSSIDRIWQIWQTLQKLRHKPFNYAVCAARSMYKPLEPFSYESINPDPLTRENSKPAQIFDTHKFHYHYDNLNLNGHSVAELNTMIHAMQAQSRTFAGFVLSGISTSARVHVDIYKGDEVASVGNFFVLGGPSEMPWAYERIYKLDMTEAAKKLGLSGSSHFDFKLTVTKYDGSALDVKFPDPVIVKRRTNAEFDELILPIRKENKLPPKIVVRRGTRVLFHPTEEGILGPIRELGSFTNSKLCAIPPGHAHAYELDRLHVLEPGDYYFVSNNVESCKAGSRIQISVDEE</sequence>
<dbReference type="Gene3D" id="2.60.40.2570">
    <property type="match status" value="1"/>
</dbReference>
<feature type="domain" description="Tyrosinase copper-binding" evidence="12">
    <location>
        <begin position="2598"/>
        <end position="2615"/>
    </location>
</feature>
<dbReference type="Gene3D" id="1.10.1280.10">
    <property type="entry name" value="Di-copper center containing domain from catechol oxidase"/>
    <property type="match status" value="8"/>
</dbReference>
<feature type="domain" description="Tyrosinase copper-binding" evidence="12">
    <location>
        <begin position="517"/>
        <end position="534"/>
    </location>
</feature>
<keyword evidence="6" id="KW-0883">Thioether bond</keyword>
<name>A0A823AF01_RAPVE</name>
<dbReference type="SUPFAM" id="SSF48056">
    <property type="entry name" value="Di-copper centre-containing domain"/>
    <property type="match status" value="8"/>
</dbReference>
<feature type="domain" description="Tyrosinase copper-binding" evidence="13">
    <location>
        <begin position="3144"/>
        <end position="3155"/>
    </location>
</feature>
<keyword evidence="3" id="KW-0813">Transport</keyword>
<dbReference type="InterPro" id="IPR036848">
    <property type="entry name" value="Haemocyanin_C_sf"/>
</dbReference>
<feature type="domain" description="Tyrosinase copper-binding" evidence="13">
    <location>
        <begin position="1483"/>
        <end position="1494"/>
    </location>
</feature>
<feature type="domain" description="Tyrosinase copper-binding" evidence="13">
    <location>
        <begin position="2733"/>
        <end position="2744"/>
    </location>
</feature>
<evidence type="ECO:0000256" key="6">
    <source>
        <dbReference type="ARBA" id="ARBA00022784"/>
    </source>
</evidence>
<feature type="domain" description="Tyrosinase copper-binding" evidence="13">
    <location>
        <begin position="228"/>
        <end position="239"/>
    </location>
</feature>
<dbReference type="EMBL" id="BK014286">
    <property type="protein sequence ID" value="DAD54775.1"/>
    <property type="molecule type" value="mRNA"/>
</dbReference>
<dbReference type="PROSITE" id="PS00498">
    <property type="entry name" value="TYROSINASE_2"/>
    <property type="match status" value="8"/>
</dbReference>
<feature type="chain" id="PRO_5032994828" evidence="11">
    <location>
        <begin position="21"/>
        <end position="3440"/>
    </location>
</feature>
<dbReference type="PROSITE" id="PS00497">
    <property type="entry name" value="TYROSINASE_1"/>
    <property type="match status" value="7"/>
</dbReference>
<reference evidence="14" key="1">
    <citation type="journal article" date="2018" name="Mol. Phylogenet. Evol.">
        <title>Hemocyanin genes as indicators of habitat shifts in Panpulmonata?</title>
        <authorList>
            <person name="Schafer G.G."/>
            <person name="Pedrini-Martha V."/>
            <person name="Schnegg R."/>
            <person name="Dallinger R."/>
            <person name="Jackson D.J."/>
            <person name="Lieb B."/>
        </authorList>
    </citation>
    <scope>NUCLEOTIDE SEQUENCE</scope>
</reference>
<reference evidence="14" key="2">
    <citation type="submission" date="2020-08" db="EMBL/GenBank/DDBJ databases">
        <authorList>
            <person name="Schaefer G."/>
            <person name="Grebe L."/>
            <person name="Lieb B."/>
        </authorList>
    </citation>
    <scope>NUCLEOTIDE SEQUENCE</scope>
</reference>
<evidence type="ECO:0000256" key="3">
    <source>
        <dbReference type="ARBA" id="ARBA00022448"/>
    </source>
</evidence>
<evidence type="ECO:0000256" key="7">
    <source>
        <dbReference type="ARBA" id="ARBA00023008"/>
    </source>
</evidence>
<dbReference type="InterPro" id="IPR050316">
    <property type="entry name" value="Tyrosinase/Hemocyanin"/>
</dbReference>
<keyword evidence="8" id="KW-1015">Disulfide bond</keyword>
<feature type="domain" description="Tyrosinase copper-binding" evidence="12">
    <location>
        <begin position="1763"/>
        <end position="1780"/>
    </location>
</feature>
<dbReference type="Gene3D" id="2.60.310.10">
    <property type="entry name" value="Haemocyanin C-terminal domain"/>
    <property type="match status" value="8"/>
</dbReference>
<dbReference type="PANTHER" id="PTHR11474">
    <property type="entry name" value="TYROSINASE FAMILY MEMBER"/>
    <property type="match status" value="1"/>
</dbReference>
<evidence type="ECO:0000256" key="2">
    <source>
        <dbReference type="ARBA" id="ARBA00009470"/>
    </source>
</evidence>
<evidence type="ECO:0000256" key="9">
    <source>
        <dbReference type="ARBA" id="ARBA00023180"/>
    </source>
</evidence>
<dbReference type="GO" id="GO:0046872">
    <property type="term" value="F:metal ion binding"/>
    <property type="evidence" value="ECO:0007669"/>
    <property type="project" value="UniProtKB-KW"/>
</dbReference>
<evidence type="ECO:0000256" key="10">
    <source>
        <dbReference type="SAM" id="MobiDB-lite"/>
    </source>
</evidence>
<feature type="domain" description="Tyrosinase copper-binding" evidence="13">
    <location>
        <begin position="1907"/>
        <end position="1918"/>
    </location>
</feature>
<dbReference type="InterPro" id="IPR002227">
    <property type="entry name" value="Tyrosinase_Cu-bd"/>
</dbReference>
<dbReference type="Pfam" id="PF00264">
    <property type="entry name" value="Tyrosinase"/>
    <property type="match status" value="8"/>
</dbReference>
<dbReference type="PANTHER" id="PTHR11474:SF76">
    <property type="entry name" value="SHKT DOMAIN-CONTAINING PROTEIN"/>
    <property type="match status" value="1"/>
</dbReference>
<feature type="domain" description="Tyrosinase copper-binding" evidence="13">
    <location>
        <begin position="1072"/>
        <end position="1083"/>
    </location>
</feature>
<dbReference type="Pfam" id="PF14830">
    <property type="entry name" value="Haemocyan_bet_s"/>
    <property type="match status" value="8"/>
</dbReference>
<dbReference type="InterPro" id="IPR028999">
    <property type="entry name" value="Beta-sandwich_Haemocyanin"/>
</dbReference>
<protein>
    <submittedName>
        <fullName evidence="14">Hemocyanin 1</fullName>
    </submittedName>
</protein>
<feature type="signal peptide" evidence="11">
    <location>
        <begin position="1"/>
        <end position="20"/>
    </location>
</feature>
<organism evidence="14">
    <name type="scientific">Rapana venosa</name>
    <name type="common">Veined rapa whelk</name>
    <name type="synonym">Rapana thomasiana</name>
    <dbReference type="NCBI Taxonomy" id="55521"/>
    <lineage>
        <taxon>Eukaryota</taxon>
        <taxon>Metazoa</taxon>
        <taxon>Spiralia</taxon>
        <taxon>Lophotrochozoa</taxon>
        <taxon>Mollusca</taxon>
        <taxon>Gastropoda</taxon>
        <taxon>Caenogastropoda</taxon>
        <taxon>Neogastropoda</taxon>
        <taxon>Muricoidea</taxon>
        <taxon>Muricidae</taxon>
        <taxon>Rapana</taxon>
    </lineage>
</organism>
<dbReference type="GO" id="GO:0016491">
    <property type="term" value="F:oxidoreductase activity"/>
    <property type="evidence" value="ECO:0007669"/>
    <property type="project" value="InterPro"/>
</dbReference>
<reference evidence="14" key="3">
    <citation type="journal article" date="2021" name="J. Mol. Evol.">
        <title>Hemocyanins of Muricidae: New 'Insights' Unravel an Additional Highly Hydrophilic 800 kDa Mass Within the Molecule.</title>
        <authorList>
            <person name="Schafer G.G."/>
            <person name="Grebe L.J."/>
            <person name="Depoix F."/>
            <person name="Lieb B."/>
        </authorList>
    </citation>
    <scope>NUCLEOTIDE SEQUENCE</scope>
</reference>
<feature type="domain" description="Tyrosinase copper-binding" evidence="12">
    <location>
        <begin position="82"/>
        <end position="99"/>
    </location>
</feature>
<evidence type="ECO:0000256" key="5">
    <source>
        <dbReference type="ARBA" id="ARBA00022723"/>
    </source>
</evidence>
<evidence type="ECO:0000259" key="13">
    <source>
        <dbReference type="PROSITE" id="PS00498"/>
    </source>
</evidence>
<proteinExistence type="evidence at transcript level"/>
<feature type="domain" description="Tyrosinase copper-binding" evidence="12">
    <location>
        <begin position="1346"/>
        <end position="1363"/>
    </location>
</feature>
<dbReference type="InterPro" id="IPR008922">
    <property type="entry name" value="Di-copper_centre_dom_sf"/>
</dbReference>
<comment type="function">
    <text evidence="1">Hemocyanins are copper-containing oxygen carriers occurring freely dissolved in the hemolymph of many mollusks and arthropods.</text>
</comment>
<accession>A0A823AF01</accession>
<keyword evidence="9" id="KW-0325">Glycoprotein</keyword>
<dbReference type="GO" id="GO:0005344">
    <property type="term" value="F:oxygen carrier activity"/>
    <property type="evidence" value="ECO:0007669"/>
    <property type="project" value="UniProtKB-KW"/>
</dbReference>
<feature type="domain" description="Tyrosinase copper-binding" evidence="12">
    <location>
        <begin position="931"/>
        <end position="948"/>
    </location>
</feature>